<evidence type="ECO:0000256" key="1">
    <source>
        <dbReference type="SAM" id="SignalP"/>
    </source>
</evidence>
<evidence type="ECO:0000313" key="2">
    <source>
        <dbReference type="EMBL" id="RAS33127.1"/>
    </source>
</evidence>
<comment type="caution">
    <text evidence="2">The sequence shown here is derived from an EMBL/GenBank/DDBJ whole genome shotgun (WGS) entry which is preliminary data.</text>
</comment>
<proteinExistence type="predicted"/>
<protein>
    <submittedName>
        <fullName evidence="2">Uncharacterized protein</fullName>
    </submittedName>
</protein>
<dbReference type="EMBL" id="QLTK01000007">
    <property type="protein sequence ID" value="RAS33127.1"/>
    <property type="molecule type" value="Genomic_DNA"/>
</dbReference>
<dbReference type="RefSeq" id="WP_111932007.1">
    <property type="nucleotide sequence ID" value="NZ_CADFFP010000008.1"/>
</dbReference>
<feature type="signal peptide" evidence="1">
    <location>
        <begin position="1"/>
        <end position="22"/>
    </location>
</feature>
<dbReference type="Proteomes" id="UP000248918">
    <property type="component" value="Unassembled WGS sequence"/>
</dbReference>
<organism evidence="2 3">
    <name type="scientific">Paraburkholderia bryophila</name>
    <dbReference type="NCBI Taxonomy" id="420952"/>
    <lineage>
        <taxon>Bacteria</taxon>
        <taxon>Pseudomonadati</taxon>
        <taxon>Pseudomonadota</taxon>
        <taxon>Betaproteobacteria</taxon>
        <taxon>Burkholderiales</taxon>
        <taxon>Burkholderiaceae</taxon>
        <taxon>Paraburkholderia</taxon>
    </lineage>
</organism>
<gene>
    <name evidence="2" type="ORF">BX591_10744</name>
</gene>
<dbReference type="PROSITE" id="PS51257">
    <property type="entry name" value="PROKAR_LIPOPROTEIN"/>
    <property type="match status" value="1"/>
</dbReference>
<sequence length="162" mass="16939">MKRVSGFTLALVFACSAAPAIADQPNASVLVNQLENKGAKATVSGMSESEWNNVLTRIDSGNTAWVALAPKLAEGTDGGYSEDLGIGLAYALPKNPKAVLKAIDPNNGPVLGVGRVCSAPFIEDTVKDIPAYIRRAKAALRDVHDPALQNVKDACLAELAKP</sequence>
<keyword evidence="1" id="KW-0732">Signal</keyword>
<reference evidence="2 3" key="1">
    <citation type="submission" date="2018-06" db="EMBL/GenBank/DDBJ databases">
        <title>Genomic Encyclopedia of Type Strains, Phase III (KMG-III): the genomes of soil and plant-associated and newly described type strains.</title>
        <authorList>
            <person name="Whitman W."/>
        </authorList>
    </citation>
    <scope>NUCLEOTIDE SEQUENCE [LARGE SCALE GENOMIC DNA]</scope>
    <source>
        <strain evidence="2 3">LMG 23644</strain>
    </source>
</reference>
<feature type="chain" id="PRO_5016290460" evidence="1">
    <location>
        <begin position="23"/>
        <end position="162"/>
    </location>
</feature>
<dbReference type="OrthoDB" id="6555706at2"/>
<accession>A0A329CGM0</accession>
<name>A0A329CGM0_9BURK</name>
<dbReference type="AlphaFoldDB" id="A0A329CGM0"/>
<evidence type="ECO:0000313" key="3">
    <source>
        <dbReference type="Proteomes" id="UP000248918"/>
    </source>
</evidence>